<protein>
    <recommendedName>
        <fullName evidence="2">Mei2-like C-terminal RNA recognition motif domain-containing protein</fullName>
    </recommendedName>
</protein>
<dbReference type="SUPFAM" id="SSF54928">
    <property type="entry name" value="RNA-binding domain, RBD"/>
    <property type="match status" value="1"/>
</dbReference>
<feature type="region of interest" description="Disordered" evidence="1">
    <location>
        <begin position="203"/>
        <end position="258"/>
    </location>
</feature>
<organism evidence="3 4">
    <name type="scientific">Prorocentrum cordatum</name>
    <dbReference type="NCBI Taxonomy" id="2364126"/>
    <lineage>
        <taxon>Eukaryota</taxon>
        <taxon>Sar</taxon>
        <taxon>Alveolata</taxon>
        <taxon>Dinophyceae</taxon>
        <taxon>Prorocentrales</taxon>
        <taxon>Prorocentraceae</taxon>
        <taxon>Prorocentrum</taxon>
    </lineage>
</organism>
<keyword evidence="4" id="KW-1185">Reference proteome</keyword>
<feature type="compositionally biased region" description="Basic and acidic residues" evidence="1">
    <location>
        <begin position="222"/>
        <end position="232"/>
    </location>
</feature>
<evidence type="ECO:0000313" key="3">
    <source>
        <dbReference type="EMBL" id="CAK0864728.1"/>
    </source>
</evidence>
<dbReference type="InterPro" id="IPR007201">
    <property type="entry name" value="Mei2-like_Rrm_C"/>
</dbReference>
<evidence type="ECO:0000256" key="1">
    <source>
        <dbReference type="SAM" id="MobiDB-lite"/>
    </source>
</evidence>
<comment type="caution">
    <text evidence="3">The sequence shown here is derived from an EMBL/GenBank/DDBJ whole genome shotgun (WGS) entry which is preliminary data.</text>
</comment>
<reference evidence="3" key="1">
    <citation type="submission" date="2023-10" db="EMBL/GenBank/DDBJ databases">
        <authorList>
            <person name="Chen Y."/>
            <person name="Shah S."/>
            <person name="Dougan E. K."/>
            <person name="Thang M."/>
            <person name="Chan C."/>
        </authorList>
    </citation>
    <scope>NUCLEOTIDE SEQUENCE [LARGE SCALE GENOMIC DNA]</scope>
</reference>
<accession>A0ABN9UX39</accession>
<dbReference type="EMBL" id="CAUYUJ010016393">
    <property type="protein sequence ID" value="CAK0864728.1"/>
    <property type="molecule type" value="Genomic_DNA"/>
</dbReference>
<feature type="compositionally biased region" description="Basic residues" evidence="1">
    <location>
        <begin position="210"/>
        <end position="221"/>
    </location>
</feature>
<name>A0ABN9UX39_9DINO</name>
<feature type="region of interest" description="Disordered" evidence="1">
    <location>
        <begin position="23"/>
        <end position="50"/>
    </location>
</feature>
<dbReference type="Pfam" id="PF04059">
    <property type="entry name" value="RRM_2"/>
    <property type="match status" value="1"/>
</dbReference>
<sequence>MAADKDDPQKLVIRNTFWELKEDEAGKSSDEGARKFHTAPPGSSGASISATEPAKIDQLVSISEEQLSPKGHKDDGDESMNSTVMLRNLPVKLSRDDVLSRIDAEGFFARYDFFYMPIDFATMANFGYCFINLVTPEVAQEFWAHFDGFSKWPEATDGPVAVSWSAKHQGLEQNVERYRNCPVMFDKLADACRPVLLRNGVRMDFPPPTKKLRQPRVRTKKERPEGMDDTRASTEPAPSRKAPAPASTEPAYVTTDDV</sequence>
<feature type="domain" description="Mei2-like C-terminal RNA recognition motif" evidence="2">
    <location>
        <begin position="82"/>
        <end position="177"/>
    </location>
</feature>
<feature type="compositionally biased region" description="Low complexity" evidence="1">
    <location>
        <begin position="236"/>
        <end position="247"/>
    </location>
</feature>
<gene>
    <name evidence="3" type="ORF">PCOR1329_LOCUS52516</name>
</gene>
<feature type="compositionally biased region" description="Low complexity" evidence="1">
    <location>
        <begin position="39"/>
        <end position="50"/>
    </location>
</feature>
<feature type="compositionally biased region" description="Basic and acidic residues" evidence="1">
    <location>
        <begin position="23"/>
        <end position="34"/>
    </location>
</feature>
<evidence type="ECO:0000313" key="4">
    <source>
        <dbReference type="Proteomes" id="UP001189429"/>
    </source>
</evidence>
<dbReference type="Proteomes" id="UP001189429">
    <property type="component" value="Unassembled WGS sequence"/>
</dbReference>
<proteinExistence type="predicted"/>
<dbReference type="InterPro" id="IPR035979">
    <property type="entry name" value="RBD_domain_sf"/>
</dbReference>
<evidence type="ECO:0000259" key="2">
    <source>
        <dbReference type="Pfam" id="PF04059"/>
    </source>
</evidence>